<feature type="region of interest" description="Disordered" evidence="1">
    <location>
        <begin position="1669"/>
        <end position="1702"/>
    </location>
</feature>
<keyword evidence="3" id="KW-1185">Reference proteome</keyword>
<feature type="compositionally biased region" description="Polar residues" evidence="1">
    <location>
        <begin position="233"/>
        <end position="254"/>
    </location>
</feature>
<feature type="compositionally biased region" description="Basic and acidic residues" evidence="1">
    <location>
        <begin position="405"/>
        <end position="419"/>
    </location>
</feature>
<feature type="compositionally biased region" description="Basic and acidic residues" evidence="1">
    <location>
        <begin position="1616"/>
        <end position="1627"/>
    </location>
</feature>
<feature type="compositionally biased region" description="Basic residues" evidence="1">
    <location>
        <begin position="1002"/>
        <end position="1026"/>
    </location>
</feature>
<feature type="compositionally biased region" description="Basic residues" evidence="1">
    <location>
        <begin position="193"/>
        <end position="207"/>
    </location>
</feature>
<feature type="region of interest" description="Disordered" evidence="1">
    <location>
        <begin position="669"/>
        <end position="752"/>
    </location>
</feature>
<feature type="compositionally biased region" description="Polar residues" evidence="1">
    <location>
        <begin position="1841"/>
        <end position="1850"/>
    </location>
</feature>
<reference evidence="3" key="1">
    <citation type="submission" date="2024-06" db="EMBL/GenBank/DDBJ databases">
        <title>Multi-omics analyses provide insights into the biosynthesis of the anticancer antibiotic pleurotin in Hohenbuehelia grisea.</title>
        <authorList>
            <person name="Weaver J.A."/>
            <person name="Alberti F."/>
        </authorList>
    </citation>
    <scope>NUCLEOTIDE SEQUENCE [LARGE SCALE GENOMIC DNA]</scope>
    <source>
        <strain evidence="3">T-177</strain>
    </source>
</reference>
<feature type="region of interest" description="Disordered" evidence="1">
    <location>
        <begin position="996"/>
        <end position="1054"/>
    </location>
</feature>
<feature type="compositionally biased region" description="Polar residues" evidence="1">
    <location>
        <begin position="891"/>
        <end position="916"/>
    </location>
</feature>
<feature type="compositionally biased region" description="Polar residues" evidence="1">
    <location>
        <begin position="1597"/>
        <end position="1606"/>
    </location>
</feature>
<feature type="region of interest" description="Disordered" evidence="1">
    <location>
        <begin position="1174"/>
        <end position="1194"/>
    </location>
</feature>
<feature type="compositionally biased region" description="Acidic residues" evidence="1">
    <location>
        <begin position="1506"/>
        <end position="1515"/>
    </location>
</feature>
<feature type="region of interest" description="Disordered" evidence="1">
    <location>
        <begin position="228"/>
        <end position="255"/>
    </location>
</feature>
<feature type="compositionally biased region" description="Low complexity" evidence="1">
    <location>
        <begin position="676"/>
        <end position="689"/>
    </location>
</feature>
<comment type="caution">
    <text evidence="2">The sequence shown here is derived from an EMBL/GenBank/DDBJ whole genome shotgun (WGS) entry which is preliminary data.</text>
</comment>
<evidence type="ECO:0000256" key="1">
    <source>
        <dbReference type="SAM" id="MobiDB-lite"/>
    </source>
</evidence>
<organism evidence="2 3">
    <name type="scientific">Hohenbuehelia grisea</name>
    <dbReference type="NCBI Taxonomy" id="104357"/>
    <lineage>
        <taxon>Eukaryota</taxon>
        <taxon>Fungi</taxon>
        <taxon>Dikarya</taxon>
        <taxon>Basidiomycota</taxon>
        <taxon>Agaricomycotina</taxon>
        <taxon>Agaricomycetes</taxon>
        <taxon>Agaricomycetidae</taxon>
        <taxon>Agaricales</taxon>
        <taxon>Pleurotineae</taxon>
        <taxon>Pleurotaceae</taxon>
        <taxon>Hohenbuehelia</taxon>
    </lineage>
</organism>
<feature type="region of interest" description="Disordered" evidence="1">
    <location>
        <begin position="300"/>
        <end position="435"/>
    </location>
</feature>
<feature type="compositionally biased region" description="Polar residues" evidence="1">
    <location>
        <begin position="395"/>
        <end position="404"/>
    </location>
</feature>
<feature type="region of interest" description="Disordered" evidence="1">
    <location>
        <begin position="449"/>
        <end position="653"/>
    </location>
</feature>
<feature type="compositionally biased region" description="Polar residues" evidence="1">
    <location>
        <begin position="1523"/>
        <end position="1537"/>
    </location>
</feature>
<feature type="region of interest" description="Disordered" evidence="1">
    <location>
        <begin position="1085"/>
        <end position="1129"/>
    </location>
</feature>
<feature type="compositionally biased region" description="Low complexity" evidence="1">
    <location>
        <begin position="9"/>
        <end position="21"/>
    </location>
</feature>
<gene>
    <name evidence="2" type="ORF">HGRIS_011883</name>
</gene>
<feature type="compositionally biased region" description="Basic and acidic residues" evidence="1">
    <location>
        <begin position="96"/>
        <end position="105"/>
    </location>
</feature>
<feature type="compositionally biased region" description="Basic residues" evidence="1">
    <location>
        <begin position="633"/>
        <end position="644"/>
    </location>
</feature>
<feature type="compositionally biased region" description="Basic and acidic residues" evidence="1">
    <location>
        <begin position="303"/>
        <end position="334"/>
    </location>
</feature>
<proteinExistence type="predicted"/>
<feature type="compositionally biased region" description="Basic and acidic residues" evidence="1">
    <location>
        <begin position="347"/>
        <end position="359"/>
    </location>
</feature>
<feature type="compositionally biased region" description="Basic and acidic residues" evidence="1">
    <location>
        <begin position="1118"/>
        <end position="1129"/>
    </location>
</feature>
<dbReference type="EMBL" id="JASNQZ010000002">
    <property type="protein sequence ID" value="KAL0960251.1"/>
    <property type="molecule type" value="Genomic_DNA"/>
</dbReference>
<feature type="compositionally biased region" description="Polar residues" evidence="1">
    <location>
        <begin position="1573"/>
        <end position="1584"/>
    </location>
</feature>
<evidence type="ECO:0000313" key="2">
    <source>
        <dbReference type="EMBL" id="KAL0960251.1"/>
    </source>
</evidence>
<name>A0ABR3JYR1_9AGAR</name>
<sequence>MAKSQHPPSFSRLSSRFGLSKSHPHTPEPTSAPHSGSSSRSRKSAKNDDEWYIPYNGPYEPPPAEPRSAPPAGDRDSWGDIVQPLTTRFQLEDEPDSPHDPDFSHGRLRPRANTYTSSPPTPSSSSHGVLHKHEPNSMPHVRPVAGTSTSTTSGPSRRHSPPHAMDTAGGIGAAPVPALRASTSHSRFDHPTRRTHSHSHSRSHSGHNQRNNYNSVTQRHHPTVAERGAHTHSVFSSNSQFTGAPSTEFSSGSSPPAAMSLFSAAASGPGTRDSASVATTVLGSHRLSLASLFSTFGARQRYSQHEKERGKERQGHHEKEWEKERPRERTDSGVRRAGGRVVGGGEIGRDNQGEVERVSRGHPYNPTELPPPPDDAVIDITDLTRDLTGPDPFNTKKSLPQDSTYGERKSGWNVSKEDVEPISQATGPREAATPNTADAYYNSYYGTLVATPSSTRPSTFRDEPSSLIPPLPGRPDTRSTRNDPTRSPRLDMGSISRRRDANPSDTEDDEPPRGRSRYGVHPYANPRAFAFPTQEPSGQRDTDGVKPSSSPSVVNGSARGKDRSSRPPRLTFTAPSQHSSPAVGFQEGPHNHKLTEALASRSVDDSDPSHLRGHPSRSPPVTAPAATASHSGAHPHSHHQRRHGSPASPMRSLVPHPLQVLGARLKASMSTPNLRSTSSLSTYSNASSLGAGGGSAGATKTRFKDRDKDKDKEKHPTHTQRSEPVVVIADGAVPRTPPGLGHTGGSGSGSRTPVRAALVRGLDRWLSPETWCDALFLPKPRLRLHGDESNLAGFGFPAPAFAARGVSPPESPIAARDYALMVGGAGEGGGGGGASGAVGLLSAAGPPQMQSLESRVLAHARSVADFRPPAPEAEEGALDAERKHLGHSLGVSASNRGYSGSTSRARGATMPSQHSGSMPGMSSKRAPAVEQSVVATISAPTVSVTKPEGSQRPGKPPRPKSFALDDLALLSPVPSLTRVLAEGEILEHQRQKWQDQAQHSFQNKRSRSLSRARARSVTHKLKKERPKGHETDSSRPGTGVRTHNTDGDDDEWLWPRRPQGTLEFLVARSLLGNQDVVPTIRKRTLSASTHSHSNSQSHTQTDSLGRPSHSYSLAKTVSKSDRTHSRNDSWRSAMKIAKSTVGICGKGDDNVLLTPPDIAPSVAVAGLYAASNLDDKRKDGASDGTGQASSEKPLDKGLVLEGMLKGDSTQVIRLADPAAMFPDRNSSPSWGGSASDNHAGVGIAVTTSVDEHDRESIHIPSHPYAQTAVYPRRLQTLDAQRHDPVNGAHAPPVVAVPVIAGQQGSSRHPYAHRAVRDSYQSDRRIIGHARPDSDVPPHETMWAPMDNGVVQEVLPHDIQYSPFMTAGDHVIDSDTSTRAAAMRNSRMIYDTVGVGETLARAVQESGRDSGIGTSEEHGVPAAQQYHQWGTPGGGNVNAGAITNGARVSTAGTYSSRGTHREPVQYDATRPAYRTPTKASDLTSNHTLASSPPELLIPPEFNAGPTAEDDEDDDDSDPAHSPDETSSPALTSEGSSPRPSDLRIGQVDDYERFHDLFFKPPVARQQAPQALAETAQQAPPSSRSSVRWEPGPLRHRTASSGLTSLARQLSEELEEMQEMREAELREAGGSETASRFSDTRSRGTLHFMLSQSSPPASPTTLQTITELHSARSEHGGGLLPFRPSETIPEDVSRASSPTEEQPNLDEDLTERFRMGFVEAVSTPPSTMDDRRFSQQASYINHDVLPDTPFITSSPGASRIVSNASLLPPSASLTRSSYMTMSDASRMSGLSDFPVPPLQDQMTPGNMSIINSYFEGASQRRGASNPTSPGDRFNDDVDFAMALSSQQPQARR</sequence>
<evidence type="ECO:0000313" key="3">
    <source>
        <dbReference type="Proteomes" id="UP001556367"/>
    </source>
</evidence>
<feature type="compositionally biased region" description="Low complexity" evidence="1">
    <location>
        <begin position="146"/>
        <end position="155"/>
    </location>
</feature>
<feature type="region of interest" description="Disordered" evidence="1">
    <location>
        <begin position="1"/>
        <end position="214"/>
    </location>
</feature>
<feature type="compositionally biased region" description="Basic and acidic residues" evidence="1">
    <location>
        <begin position="702"/>
        <end position="716"/>
    </location>
</feature>
<accession>A0ABR3JYR1</accession>
<feature type="compositionally biased region" description="Basic and acidic residues" evidence="1">
    <location>
        <begin position="475"/>
        <end position="489"/>
    </location>
</feature>
<feature type="compositionally biased region" description="Low complexity" evidence="1">
    <location>
        <begin position="1086"/>
        <end position="1103"/>
    </location>
</feature>
<feature type="compositionally biased region" description="Pro residues" evidence="1">
    <location>
        <begin position="59"/>
        <end position="69"/>
    </location>
</feature>
<feature type="compositionally biased region" description="Low complexity" evidence="1">
    <location>
        <begin position="623"/>
        <end position="632"/>
    </location>
</feature>
<feature type="region of interest" description="Disordered" evidence="1">
    <location>
        <begin position="1450"/>
        <end position="1640"/>
    </location>
</feature>
<dbReference type="Proteomes" id="UP001556367">
    <property type="component" value="Unassembled WGS sequence"/>
</dbReference>
<feature type="compositionally biased region" description="Polar residues" evidence="1">
    <location>
        <begin position="933"/>
        <end position="944"/>
    </location>
</feature>
<protein>
    <submittedName>
        <fullName evidence="2">Uncharacterized protein</fullName>
    </submittedName>
</protein>
<feature type="region of interest" description="Disordered" evidence="1">
    <location>
        <begin position="887"/>
        <end position="966"/>
    </location>
</feature>
<feature type="compositionally biased region" description="Polar residues" evidence="1">
    <location>
        <begin position="1476"/>
        <end position="1489"/>
    </location>
</feature>
<feature type="region of interest" description="Disordered" evidence="1">
    <location>
        <begin position="1813"/>
        <end position="1850"/>
    </location>
</feature>